<dbReference type="EMBL" id="CP159307">
    <property type="protein sequence ID" value="XCH34011.1"/>
    <property type="molecule type" value="Genomic_DNA"/>
</dbReference>
<accession>A0AAU8GC91</accession>
<evidence type="ECO:0000256" key="3">
    <source>
        <dbReference type="ARBA" id="ARBA00022475"/>
    </source>
</evidence>
<feature type="transmembrane region" description="Helical" evidence="7">
    <location>
        <begin position="205"/>
        <end position="225"/>
    </location>
</feature>
<dbReference type="PANTHER" id="PTHR30106">
    <property type="entry name" value="INNER MEMBRANE PROTEIN YEIH-RELATED"/>
    <property type="match status" value="1"/>
</dbReference>
<feature type="transmembrane region" description="Helical" evidence="7">
    <location>
        <begin position="149"/>
        <end position="168"/>
    </location>
</feature>
<keyword evidence="4 7" id="KW-0812">Transmembrane</keyword>
<dbReference type="AlphaFoldDB" id="A0AAU8GC91"/>
<feature type="transmembrane region" description="Helical" evidence="7">
    <location>
        <begin position="338"/>
        <end position="359"/>
    </location>
</feature>
<evidence type="ECO:0000256" key="4">
    <source>
        <dbReference type="ARBA" id="ARBA00022692"/>
    </source>
</evidence>
<keyword evidence="3" id="KW-1003">Cell membrane</keyword>
<dbReference type="PANTHER" id="PTHR30106:SF1">
    <property type="entry name" value="UPF0324 MEMBRANE PROTEIN FN0533"/>
    <property type="match status" value="1"/>
</dbReference>
<sequence length="440" mass="47081">MATSYISTRTDWSSLWKKEDWWAVWAGFLILVFGIIKFLPALPKIAKWSTVGQSFPSGFGTIGAVALFFGFVLGLTLLARRFIGANLKQHFAGFSVIFGLAFIAMWIGKFAPIQKWGLEAVLWALVLGLFISNILRVPHWLKAAAQTEFFVKIGLVLLGAEILFSTIVKGGAVGMAQALLVVIAVWFFAFWLGKKLGLGGSFSSIMASGVSICGVSAAIAAGGAVKGNPKHISHVISLVLLLAMPMLIGMPLLAKSLGLSPEVAGAWMGGTIDTTGAVVAAGTLVDPDTGLQVASLVKMAQNVLIGFAAFFMAIWATFSIDKSQGIVTNTGKPRLIDIWYRFPKFIVGFVLASVVFSLIVEPNLGSAATNTILGTTKGYRDLFFALAFVSIGLETRIKDLVAVGRGKPALAFIGAQAFNVVWTLLIVWLLWSGIFFEPPI</sequence>
<feature type="transmembrane region" description="Helical" evidence="7">
    <location>
        <begin position="120"/>
        <end position="137"/>
    </location>
</feature>
<feature type="transmembrane region" description="Helical" evidence="7">
    <location>
        <begin position="231"/>
        <end position="254"/>
    </location>
</feature>
<evidence type="ECO:0000256" key="1">
    <source>
        <dbReference type="ARBA" id="ARBA00004651"/>
    </source>
</evidence>
<feature type="transmembrane region" description="Helical" evidence="7">
    <location>
        <begin position="59"/>
        <end position="79"/>
    </location>
</feature>
<organism evidence="8">
    <name type="scientific">Dehalogenimonas sp. 4OHTPN</name>
    <dbReference type="NCBI Taxonomy" id="3166643"/>
    <lineage>
        <taxon>Bacteria</taxon>
        <taxon>Bacillati</taxon>
        <taxon>Chloroflexota</taxon>
        <taxon>Dehalococcoidia</taxon>
        <taxon>Dehalococcoidales</taxon>
        <taxon>Dehalococcoidaceae</taxon>
        <taxon>Dehalogenimonas</taxon>
    </lineage>
</organism>
<evidence type="ECO:0000313" key="8">
    <source>
        <dbReference type="EMBL" id="XCH34011.1"/>
    </source>
</evidence>
<feature type="transmembrane region" description="Helical" evidence="7">
    <location>
        <begin position="21"/>
        <end position="39"/>
    </location>
</feature>
<feature type="transmembrane region" description="Helical" evidence="7">
    <location>
        <begin position="174"/>
        <end position="193"/>
    </location>
</feature>
<feature type="transmembrane region" description="Helical" evidence="7">
    <location>
        <begin position="266"/>
        <end position="285"/>
    </location>
</feature>
<feature type="transmembrane region" description="Helical" evidence="7">
    <location>
        <begin position="409"/>
        <end position="431"/>
    </location>
</feature>
<evidence type="ECO:0000256" key="6">
    <source>
        <dbReference type="ARBA" id="ARBA00023136"/>
    </source>
</evidence>
<dbReference type="Pfam" id="PF03601">
    <property type="entry name" value="Cons_hypoth698"/>
    <property type="match status" value="1"/>
</dbReference>
<keyword evidence="6 7" id="KW-0472">Membrane</keyword>
<gene>
    <name evidence="8" type="ORF">ABV300_03790</name>
</gene>
<feature type="transmembrane region" description="Helical" evidence="7">
    <location>
        <begin position="300"/>
        <end position="318"/>
    </location>
</feature>
<proteinExistence type="inferred from homology"/>
<comment type="subcellular location">
    <subcellularLocation>
        <location evidence="1">Cell membrane</location>
        <topology evidence="1">Multi-pass membrane protein</topology>
    </subcellularLocation>
</comment>
<reference evidence="8" key="1">
    <citation type="submission" date="2024-06" db="EMBL/GenBank/DDBJ databases">
        <title>A Novel Isolate, Dehalogenimonas sp. Strain 4OHTPN, Dechlorinates Aromatic 4 Hydroxy chlorothalonil by a Novel Reductive Dehalogenase.</title>
        <authorList>
            <person name="Liu G."/>
        </authorList>
    </citation>
    <scope>NUCLEOTIDE SEQUENCE</scope>
    <source>
        <strain evidence="8">4OHTPN</strain>
    </source>
</reference>
<keyword evidence="5 7" id="KW-1133">Transmembrane helix</keyword>
<feature type="transmembrane region" description="Helical" evidence="7">
    <location>
        <begin position="91"/>
        <end position="108"/>
    </location>
</feature>
<evidence type="ECO:0000256" key="2">
    <source>
        <dbReference type="ARBA" id="ARBA00007977"/>
    </source>
</evidence>
<dbReference type="GO" id="GO:0005886">
    <property type="term" value="C:plasma membrane"/>
    <property type="evidence" value="ECO:0007669"/>
    <property type="project" value="UniProtKB-SubCell"/>
</dbReference>
<name>A0AAU8GC91_9CHLR</name>
<evidence type="ECO:0000256" key="5">
    <source>
        <dbReference type="ARBA" id="ARBA00022989"/>
    </source>
</evidence>
<protein>
    <submittedName>
        <fullName evidence="8">Sulfate exporter family transporter</fullName>
    </submittedName>
</protein>
<evidence type="ECO:0000256" key="7">
    <source>
        <dbReference type="SAM" id="Phobius"/>
    </source>
</evidence>
<comment type="similarity">
    <text evidence="2">Belongs to the UPF0324 family.</text>
</comment>
<dbReference type="InterPro" id="IPR018383">
    <property type="entry name" value="UPF0324_pro"/>
</dbReference>
<dbReference type="RefSeq" id="WP_353715199.1">
    <property type="nucleotide sequence ID" value="NZ_CP159307.1"/>
</dbReference>